<name>A0AAP2G526_9RHOB</name>
<protein>
    <submittedName>
        <fullName evidence="2">Uncharacterized protein</fullName>
    </submittedName>
</protein>
<dbReference type="RefSeq" id="WP_327794731.1">
    <property type="nucleotide sequence ID" value="NZ_JADQAZ010000003.1"/>
</dbReference>
<gene>
    <name evidence="2" type="ORF">IV417_13995</name>
</gene>
<sequence>MIRVLLSVLFCFFALSTAAERFESTTIHRNGAWSVDLTVDNTDGVMWCTAKTTNRRSQTFSISAYKGGTLILYVFDHNWDIAPRPVRFLLDIDYSRWVIDGNADGFSLSLNLHDPVKAVKFIDELAQSNAVALYNTDVVRLATFSLRGSNASLLELIDCWKKIDTRDPFKNSKDPFG</sequence>
<keyword evidence="3" id="KW-1185">Reference proteome</keyword>
<comment type="caution">
    <text evidence="2">The sequence shown here is derived from an EMBL/GenBank/DDBJ whole genome shotgun (WGS) entry which is preliminary data.</text>
</comment>
<dbReference type="Proteomes" id="UP001315686">
    <property type="component" value="Unassembled WGS sequence"/>
</dbReference>
<feature type="signal peptide" evidence="1">
    <location>
        <begin position="1"/>
        <end position="21"/>
    </location>
</feature>
<dbReference type="EMBL" id="JADQAZ010000003">
    <property type="protein sequence ID" value="MBT0958498.1"/>
    <property type="molecule type" value="Genomic_DNA"/>
</dbReference>
<feature type="chain" id="PRO_5042855909" evidence="1">
    <location>
        <begin position="22"/>
        <end position="177"/>
    </location>
</feature>
<evidence type="ECO:0000256" key="1">
    <source>
        <dbReference type="SAM" id="SignalP"/>
    </source>
</evidence>
<organism evidence="2 3">
    <name type="scientific">Harenicola maris</name>
    <dbReference type="NCBI Taxonomy" id="2841044"/>
    <lineage>
        <taxon>Bacteria</taxon>
        <taxon>Pseudomonadati</taxon>
        <taxon>Pseudomonadota</taxon>
        <taxon>Alphaproteobacteria</taxon>
        <taxon>Rhodobacterales</taxon>
        <taxon>Paracoccaceae</taxon>
        <taxon>Harenicola</taxon>
    </lineage>
</organism>
<proteinExistence type="predicted"/>
<accession>A0AAP2G526</accession>
<dbReference type="AlphaFoldDB" id="A0AAP2G526"/>
<reference evidence="2 3" key="1">
    <citation type="journal article" date="2021" name="Arch. Microbiol.">
        <title>Harenicola maris gen. nov., sp. nov. isolated from the Sea of Japan shallow sediments.</title>
        <authorList>
            <person name="Romanenko L.A."/>
            <person name="Kurilenko V.V."/>
            <person name="Chernysheva N.Y."/>
            <person name="Tekutyeva L.A."/>
            <person name="Velansky P.V."/>
            <person name="Svetashev V.I."/>
            <person name="Isaeva M.P."/>
        </authorList>
    </citation>
    <scope>NUCLEOTIDE SEQUENCE [LARGE SCALE GENOMIC DNA]</scope>
    <source>
        <strain evidence="2 3">KMM 3653</strain>
    </source>
</reference>
<evidence type="ECO:0000313" key="2">
    <source>
        <dbReference type="EMBL" id="MBT0958498.1"/>
    </source>
</evidence>
<evidence type="ECO:0000313" key="3">
    <source>
        <dbReference type="Proteomes" id="UP001315686"/>
    </source>
</evidence>
<keyword evidence="1" id="KW-0732">Signal</keyword>